<dbReference type="InterPro" id="IPR023393">
    <property type="entry name" value="START-like_dom_sf"/>
</dbReference>
<evidence type="ECO:0000313" key="2">
    <source>
        <dbReference type="EMBL" id="MBC9783147.1"/>
    </source>
</evidence>
<dbReference type="SUPFAM" id="SSF55961">
    <property type="entry name" value="Bet v1-like"/>
    <property type="match status" value="1"/>
</dbReference>
<dbReference type="Gene3D" id="3.30.530.20">
    <property type="match status" value="1"/>
</dbReference>
<reference evidence="2 3" key="1">
    <citation type="submission" date="2020-07" db="EMBL/GenBank/DDBJ databases">
        <title>Draft whole-genome sequence of Heliobacterium chlorum DSM 3682, type strain.</title>
        <authorList>
            <person name="Kyndt J.A."/>
            <person name="Meyer T.E."/>
            <person name="Imhoff J.F."/>
        </authorList>
    </citation>
    <scope>NUCLEOTIDE SEQUENCE [LARGE SCALE GENOMIC DNA]</scope>
    <source>
        <strain evidence="2 3">DSM 3682</strain>
    </source>
</reference>
<dbReference type="EMBL" id="JACVHF010000001">
    <property type="protein sequence ID" value="MBC9783147.1"/>
    <property type="molecule type" value="Genomic_DNA"/>
</dbReference>
<proteinExistence type="predicted"/>
<comment type="caution">
    <text evidence="2">The sequence shown here is derived from an EMBL/GenBank/DDBJ whole genome shotgun (WGS) entry which is preliminary data.</text>
</comment>
<dbReference type="InterPro" id="IPR005031">
    <property type="entry name" value="COQ10_START"/>
</dbReference>
<feature type="domain" description="Coenzyme Q-binding protein COQ10 START" evidence="1">
    <location>
        <begin position="11"/>
        <end position="134"/>
    </location>
</feature>
<keyword evidence="3" id="KW-1185">Reference proteome</keyword>
<evidence type="ECO:0000313" key="3">
    <source>
        <dbReference type="Proteomes" id="UP000617402"/>
    </source>
</evidence>
<dbReference type="Proteomes" id="UP000617402">
    <property type="component" value="Unassembled WGS sequence"/>
</dbReference>
<organism evidence="2 3">
    <name type="scientific">Heliobacterium chlorum</name>
    <dbReference type="NCBI Taxonomy" id="2698"/>
    <lineage>
        <taxon>Bacteria</taxon>
        <taxon>Bacillati</taxon>
        <taxon>Bacillota</taxon>
        <taxon>Clostridia</taxon>
        <taxon>Eubacteriales</taxon>
        <taxon>Heliobacteriaceae</taxon>
        <taxon>Heliobacterium</taxon>
    </lineage>
</organism>
<protein>
    <submittedName>
        <fullName evidence="2">Aromatase/cyclase</fullName>
    </submittedName>
</protein>
<dbReference type="Pfam" id="PF03364">
    <property type="entry name" value="Polyketide_cyc"/>
    <property type="match status" value="1"/>
</dbReference>
<accession>A0ABR7SYX9</accession>
<dbReference type="RefSeq" id="WP_188038318.1">
    <property type="nucleotide sequence ID" value="NZ_JACVHF010000001.1"/>
</dbReference>
<gene>
    <name evidence="2" type="ORF">H1S01_01325</name>
</gene>
<evidence type="ECO:0000259" key="1">
    <source>
        <dbReference type="Pfam" id="PF03364"/>
    </source>
</evidence>
<name>A0ABR7SYX9_HELCL</name>
<sequence length="152" mass="17669">MPLVEVSLWIDGSPEEVFELASRMEDYPRFMEDVRSVKVIEQGDGYTVTDWVTEVDGKSFCWKERDEFYPTEGKIRYRQIAGDVKRFEGEWYFRCERGGCQAVLTVDFDLGMPMLAPLLHPVLKKKVRENSQAMLAAIKEKVESGSSQKRRY</sequence>
<dbReference type="CDD" id="cd08861">
    <property type="entry name" value="OtcD1_ARO-CYC_like"/>
    <property type="match status" value="1"/>
</dbReference>